<dbReference type="InterPro" id="IPR050123">
    <property type="entry name" value="Prok_molybdopt-oxidoreductase"/>
</dbReference>
<feature type="domain" description="4Fe-4S Mo/W bis-MGD-type" evidence="16">
    <location>
        <begin position="51"/>
        <end position="115"/>
    </location>
</feature>
<gene>
    <name evidence="17" type="ORF">FIC82_004450</name>
</gene>
<comment type="similarity">
    <text evidence="4">Belongs to the prokaryotic molybdopterin-containing oxidoreductase family.</text>
</comment>
<keyword evidence="7" id="KW-0004">4Fe-4S</keyword>
<keyword evidence="13" id="KW-0472">Membrane</keyword>
<keyword evidence="11" id="KW-0408">Iron</keyword>
<dbReference type="RefSeq" id="WP_154797718.1">
    <property type="nucleotide sequence ID" value="NZ_CP052757.1"/>
</dbReference>
<dbReference type="SUPFAM" id="SSF50692">
    <property type="entry name" value="ADC-like"/>
    <property type="match status" value="1"/>
</dbReference>
<dbReference type="Proteomes" id="UP000451354">
    <property type="component" value="Chromosome"/>
</dbReference>
<organism evidence="17 18">
    <name type="scientific">Cellulosimicrobium protaetiae</name>
    <dbReference type="NCBI Taxonomy" id="2587808"/>
    <lineage>
        <taxon>Bacteria</taxon>
        <taxon>Bacillati</taxon>
        <taxon>Actinomycetota</taxon>
        <taxon>Actinomycetes</taxon>
        <taxon>Micrococcales</taxon>
        <taxon>Promicromonosporaceae</taxon>
        <taxon>Cellulosimicrobium</taxon>
    </lineage>
</organism>
<dbReference type="Pfam" id="PF00384">
    <property type="entry name" value="Molybdopterin"/>
    <property type="match status" value="1"/>
</dbReference>
<evidence type="ECO:0000256" key="4">
    <source>
        <dbReference type="ARBA" id="ARBA00010312"/>
    </source>
</evidence>
<evidence type="ECO:0000259" key="16">
    <source>
        <dbReference type="PROSITE" id="PS51669"/>
    </source>
</evidence>
<keyword evidence="6" id="KW-1003">Cell membrane</keyword>
<evidence type="ECO:0000256" key="11">
    <source>
        <dbReference type="ARBA" id="ARBA00023004"/>
    </source>
</evidence>
<evidence type="ECO:0000256" key="12">
    <source>
        <dbReference type="ARBA" id="ARBA00023014"/>
    </source>
</evidence>
<dbReference type="InterPro" id="IPR037943">
    <property type="entry name" value="MopB_CT_Nitrate-R-NarG-like"/>
</dbReference>
<sequence length="1349" mass="146301">MTTTSDGPVEDALLRLGKHLRRGQVSDDLRQVFLTGGRQGDVFYRDRWSHDKVVRSTHGVNCTGSCSWKVYVKDGIITWETQQTDYPSVGPDSPEYEPRGCPRGAAFSWYTYSPTRVRYPYVRATLLDLYRRAKSTVGGDPVLAWAKVTSDPESARAYKSARGKGGLVRATWDEAAEIVAAAHVHTIKTYGPDRVAGFSPIPAMSMVSHGVGARFVQMLGGTMLSFYDWYADLPVASPQVFGDQTDVPESADWWNSTYCIMWGSNVPVTRTPDAHFMTEARYRGQKVIVVSPDYADNTKFADEWLAPHPGTDGALAQAMGHVILTEHYAQRRTPQFAEYAARFTDLPNLVVLDEHDDGSGSRAAYVPGKFLTAADLPDGVGHPGDDDAAAPNAQFKTVVLDADGTPRVPNGSLGHRYGEADAGRWNLDLGDIDPLLSVADAHGVFWGAPQSAPTRDTVPERASSTDQGSPSARGETTAEAVGAASDAKGVKAALGNARPTGQGDGAASPSTDATPTAGPSPSTGTTYETVAVALPRFDLDPAPGDDAAAHLGGAGVVVRGVPARRVGGRLVTTVLDLLLAQYGVNRPELGLPGEWPAGYDDDASPATPAWQERFTGVPAAAAERIGREFAQNALDSGGRSMIIMGAGTNHWFHSDTIYRAMLALTTLTGCQGVNGGGWAHYVGQEKCRPVTGWAQYAGGLDWSRPPRQMIGTAFWYLATDQWRYDGLPADALASPLAQGQFSGRTTADTLVESAQRGWMPSYPTFDRNPLDLVDEARAAGKEPAQHVVDELKAGTLRFACEDPDDPANFPRVVTVWRANILGSSGKGNEYFLQHLLGTDAAVNAAESGPERRPRSMTWRDEAPQGKLDLLVTLDFRMTSTTLFSDVVLPAATWYEKHDLSSTDMHPFVHSFNPAINPPWQTRTDFDIFHTLAGKVSELAVTHLGVREDLVAAPLAHDTPDEMAVPHGALSDSGLPVTERELVPGVTMPKLVVVERDYPAFAARMAALGPLTEKAGMVTKGVHFSPAPEVADLGRRNGLVQDGPAAGRPRLDRDTHACEMILALSGTTNGRLAVQGFEHVEQRTGTRLADLALDEQGKRVTFPDVQSRPTPVITSPEWSGSEHGGRRYSAFVVNVERLKPWHTLTGRQHLYLDHDWMIELGEHMPIFRPPLDMHRLFGDSPVMGDTSPSGYPASGGHAEVAVRYLTPHNKWSIHSEYQDNLFMLSLSRGGPNVWMSPADAAKIGVADNEWIEAYNRNGVVVARAVVSHRMPEGTVYMHHATDRTIDVPLAETSGLRGGIHNSLTRILLKPTHLAGGYAQLSYAFNYLGPTGNQRDEMTVIRRRSQEVRYS</sequence>
<dbReference type="InterPro" id="IPR027467">
    <property type="entry name" value="MopterinOxRdtase_cofactor_BS"/>
</dbReference>
<dbReference type="InterPro" id="IPR009010">
    <property type="entry name" value="Asp_de-COase-like_dom_sf"/>
</dbReference>
<feature type="compositionally biased region" description="Low complexity" evidence="15">
    <location>
        <begin position="505"/>
        <end position="526"/>
    </location>
</feature>
<dbReference type="PROSITE" id="PS00490">
    <property type="entry name" value="MOLYBDOPTERIN_PROK_2"/>
    <property type="match status" value="1"/>
</dbReference>
<evidence type="ECO:0000256" key="9">
    <source>
        <dbReference type="ARBA" id="ARBA00022723"/>
    </source>
</evidence>
<dbReference type="CDD" id="cd02776">
    <property type="entry name" value="MopB_CT_Nitrate-R-NarG-like"/>
    <property type="match status" value="1"/>
</dbReference>
<name>A0A6M5UAN3_9MICO</name>
<dbReference type="GO" id="GO:0160182">
    <property type="term" value="F:nitrate reductase (quinone) activity"/>
    <property type="evidence" value="ECO:0007669"/>
    <property type="project" value="UniProtKB-EC"/>
</dbReference>
<dbReference type="PROSITE" id="PS51669">
    <property type="entry name" value="4FE4S_MOW_BIS_MGD"/>
    <property type="match status" value="1"/>
</dbReference>
<evidence type="ECO:0000256" key="3">
    <source>
        <dbReference type="ARBA" id="ARBA00004202"/>
    </source>
</evidence>
<dbReference type="KEGG" id="cprt:FIC82_004450"/>
<dbReference type="EMBL" id="CP052757">
    <property type="protein sequence ID" value="QJW35566.1"/>
    <property type="molecule type" value="Genomic_DNA"/>
</dbReference>
<dbReference type="SUPFAM" id="SSF53706">
    <property type="entry name" value="Formate dehydrogenase/DMSO reductase, domains 1-3"/>
    <property type="match status" value="2"/>
</dbReference>
<keyword evidence="12" id="KW-0411">Iron-sulfur</keyword>
<protein>
    <recommendedName>
        <fullName evidence="5">nitrate reductase (quinone)</fullName>
        <ecNumber evidence="5">1.7.5.1</ecNumber>
    </recommendedName>
</protein>
<keyword evidence="10" id="KW-0560">Oxidoreductase</keyword>
<dbReference type="PANTHER" id="PTHR43105:SF2">
    <property type="entry name" value="RESPIRATORY NITRATE REDUCTASE 2 ALPHA CHAIN"/>
    <property type="match status" value="1"/>
</dbReference>
<dbReference type="GO" id="GO:0005886">
    <property type="term" value="C:plasma membrane"/>
    <property type="evidence" value="ECO:0007669"/>
    <property type="project" value="UniProtKB-SubCell"/>
</dbReference>
<evidence type="ECO:0000313" key="17">
    <source>
        <dbReference type="EMBL" id="QJW35566.1"/>
    </source>
</evidence>
<dbReference type="GO" id="GO:0051539">
    <property type="term" value="F:4 iron, 4 sulfur cluster binding"/>
    <property type="evidence" value="ECO:0007669"/>
    <property type="project" value="UniProtKB-KW"/>
</dbReference>
<evidence type="ECO:0000256" key="7">
    <source>
        <dbReference type="ARBA" id="ARBA00022485"/>
    </source>
</evidence>
<evidence type="ECO:0000256" key="5">
    <source>
        <dbReference type="ARBA" id="ARBA00012500"/>
    </source>
</evidence>
<comment type="subcellular location">
    <subcellularLocation>
        <location evidence="3">Cell membrane</location>
        <topology evidence="3">Peripheral membrane protein</topology>
    </subcellularLocation>
</comment>
<evidence type="ECO:0000313" key="18">
    <source>
        <dbReference type="Proteomes" id="UP000451354"/>
    </source>
</evidence>
<dbReference type="GO" id="GO:0046872">
    <property type="term" value="F:metal ion binding"/>
    <property type="evidence" value="ECO:0007669"/>
    <property type="project" value="UniProtKB-KW"/>
</dbReference>
<comment type="cofactor">
    <cofactor evidence="1">
        <name>Mo-bis(molybdopterin guanine dinucleotide)</name>
        <dbReference type="ChEBI" id="CHEBI:60539"/>
    </cofactor>
</comment>
<evidence type="ECO:0000256" key="15">
    <source>
        <dbReference type="SAM" id="MobiDB-lite"/>
    </source>
</evidence>
<dbReference type="OrthoDB" id="9759518at2"/>
<comment type="catalytic activity">
    <reaction evidence="14">
        <text>nitrate + a quinol = a quinone + nitrite + H2O</text>
        <dbReference type="Rhea" id="RHEA:56144"/>
        <dbReference type="ChEBI" id="CHEBI:15377"/>
        <dbReference type="ChEBI" id="CHEBI:16301"/>
        <dbReference type="ChEBI" id="CHEBI:17632"/>
        <dbReference type="ChEBI" id="CHEBI:24646"/>
        <dbReference type="ChEBI" id="CHEBI:132124"/>
        <dbReference type="EC" id="1.7.5.1"/>
    </reaction>
</comment>
<comment type="cofactor">
    <cofactor evidence="2">
        <name>[4Fe-4S] cluster</name>
        <dbReference type="ChEBI" id="CHEBI:49883"/>
    </cofactor>
</comment>
<dbReference type="Gene3D" id="3.40.50.12440">
    <property type="match status" value="2"/>
</dbReference>
<dbReference type="PANTHER" id="PTHR43105">
    <property type="entry name" value="RESPIRATORY NITRATE REDUCTASE"/>
    <property type="match status" value="1"/>
</dbReference>
<evidence type="ECO:0000256" key="13">
    <source>
        <dbReference type="ARBA" id="ARBA00023136"/>
    </source>
</evidence>
<keyword evidence="8" id="KW-0500">Molybdenum</keyword>
<keyword evidence="9" id="KW-0479">Metal-binding</keyword>
<accession>A0A6M5UAN3</accession>
<evidence type="ECO:0000256" key="1">
    <source>
        <dbReference type="ARBA" id="ARBA00001942"/>
    </source>
</evidence>
<dbReference type="EC" id="1.7.5.1" evidence="5"/>
<dbReference type="InterPro" id="IPR006655">
    <property type="entry name" value="Mopterin_OxRdtase_prok_CS"/>
</dbReference>
<evidence type="ECO:0000256" key="6">
    <source>
        <dbReference type="ARBA" id="ARBA00022475"/>
    </source>
</evidence>
<dbReference type="Pfam" id="PF01568">
    <property type="entry name" value="Molydop_binding"/>
    <property type="match status" value="1"/>
</dbReference>
<proteinExistence type="inferred from homology"/>
<dbReference type="SMART" id="SM00926">
    <property type="entry name" value="Molybdop_Fe4S4"/>
    <property type="match status" value="1"/>
</dbReference>
<dbReference type="GO" id="GO:0043546">
    <property type="term" value="F:molybdopterin cofactor binding"/>
    <property type="evidence" value="ECO:0007669"/>
    <property type="project" value="InterPro"/>
</dbReference>
<dbReference type="InterPro" id="IPR006963">
    <property type="entry name" value="Mopterin_OxRdtase_4Fe-4S_dom"/>
</dbReference>
<dbReference type="PROSITE" id="PS00551">
    <property type="entry name" value="MOLYBDOPTERIN_PROK_1"/>
    <property type="match status" value="1"/>
</dbReference>
<evidence type="ECO:0000256" key="10">
    <source>
        <dbReference type="ARBA" id="ARBA00023002"/>
    </source>
</evidence>
<evidence type="ECO:0000256" key="14">
    <source>
        <dbReference type="ARBA" id="ARBA00048294"/>
    </source>
</evidence>
<dbReference type="InterPro" id="IPR006656">
    <property type="entry name" value="Mopterin_OxRdtase"/>
</dbReference>
<keyword evidence="18" id="KW-1185">Reference proteome</keyword>
<dbReference type="InterPro" id="IPR006657">
    <property type="entry name" value="MoPterin_dinucl-bd_dom"/>
</dbReference>
<feature type="region of interest" description="Disordered" evidence="15">
    <location>
        <begin position="447"/>
        <end position="526"/>
    </location>
</feature>
<evidence type="ECO:0000256" key="8">
    <source>
        <dbReference type="ARBA" id="ARBA00022505"/>
    </source>
</evidence>
<reference evidence="17 18" key="1">
    <citation type="journal article" date="2022" name="Int. J. Syst. Evol. Microbiol.">
        <title>Cellulosimicrobium protaetiae sp. nov., isolated from the gut of the larva of Protaetia brevitarsis seulensis.</title>
        <authorList>
            <person name="Le Han H."/>
            <person name="Nguyen T.T.H."/>
            <person name="Li Z."/>
            <person name="Shin N.R."/>
            <person name="Kim S.G."/>
        </authorList>
    </citation>
    <scope>NUCLEOTIDE SEQUENCE [LARGE SCALE GENOMIC DNA]</scope>
    <source>
        <strain evidence="17 18">BI34</strain>
    </source>
</reference>
<evidence type="ECO:0000256" key="2">
    <source>
        <dbReference type="ARBA" id="ARBA00001966"/>
    </source>
</evidence>